<dbReference type="EMBL" id="JACHIR010000001">
    <property type="protein sequence ID" value="MBB5889777.1"/>
    <property type="molecule type" value="Genomic_DNA"/>
</dbReference>
<dbReference type="Proteomes" id="UP000585638">
    <property type="component" value="Unassembled WGS sequence"/>
</dbReference>
<accession>A0A7W9NE12</accession>
<dbReference type="AlphaFoldDB" id="A0A7W9NE12"/>
<name>A0A7W9NE12_9PSEU</name>
<dbReference type="Pfam" id="PF13565">
    <property type="entry name" value="HTH_32"/>
    <property type="match status" value="1"/>
</dbReference>
<reference evidence="1 2" key="1">
    <citation type="submission" date="2020-08" db="EMBL/GenBank/DDBJ databases">
        <title>Sequencing the genomes of 1000 actinobacteria strains.</title>
        <authorList>
            <person name="Klenk H.-P."/>
        </authorList>
    </citation>
    <scope>NUCLEOTIDE SEQUENCE [LARGE SCALE GENOMIC DNA]</scope>
    <source>
        <strain evidence="1 2">DSM 43851</strain>
    </source>
</reference>
<comment type="caution">
    <text evidence="1">The sequence shown here is derived from an EMBL/GenBank/DDBJ whole genome shotgun (WGS) entry which is preliminary data.</text>
</comment>
<protein>
    <submittedName>
        <fullName evidence="1">Transposase</fullName>
    </submittedName>
</protein>
<gene>
    <name evidence="1" type="ORF">BJ998_000973</name>
</gene>
<dbReference type="InterPro" id="IPR009057">
    <property type="entry name" value="Homeodomain-like_sf"/>
</dbReference>
<proteinExistence type="predicted"/>
<organism evidence="1 2">
    <name type="scientific">Kutzneria kofuensis</name>
    <dbReference type="NCBI Taxonomy" id="103725"/>
    <lineage>
        <taxon>Bacteria</taxon>
        <taxon>Bacillati</taxon>
        <taxon>Actinomycetota</taxon>
        <taxon>Actinomycetes</taxon>
        <taxon>Pseudonocardiales</taxon>
        <taxon>Pseudonocardiaceae</taxon>
        <taxon>Kutzneria</taxon>
    </lineage>
</organism>
<evidence type="ECO:0000313" key="1">
    <source>
        <dbReference type="EMBL" id="MBB5889777.1"/>
    </source>
</evidence>
<dbReference type="SUPFAM" id="SSF46689">
    <property type="entry name" value="Homeodomain-like"/>
    <property type="match status" value="1"/>
</dbReference>
<evidence type="ECO:0000313" key="2">
    <source>
        <dbReference type="Proteomes" id="UP000585638"/>
    </source>
</evidence>
<dbReference type="RefSeq" id="WP_184858845.1">
    <property type="nucleotide sequence ID" value="NZ_BAAAWY010000002.1"/>
</dbReference>
<sequence length="137" mass="14645">MPLSAVRPPAGAWEEHAIRSLADGAGANAWARRAQLVLAAWRGDSVTSIATDAGLTPHTVKRWLATFDEQGVPGLMAQPGSGRRSRITESDRDRIVAVASTGRWTLQALAEAVRAEGIRLSAGQLRKILIAAGVNWR</sequence>
<keyword evidence="2" id="KW-1185">Reference proteome</keyword>